<dbReference type="OrthoDB" id="8118055at2759"/>
<keyword evidence="16" id="KW-1185">Reference proteome</keyword>
<evidence type="ECO:0000256" key="7">
    <source>
        <dbReference type="ARBA" id="ARBA00023180"/>
    </source>
</evidence>
<feature type="active site" description="Proton donor" evidence="11">
    <location>
        <position position="110"/>
    </location>
</feature>
<dbReference type="GO" id="GO:0036503">
    <property type="term" value="P:ERAD pathway"/>
    <property type="evidence" value="ECO:0007669"/>
    <property type="project" value="UniProtKB-ARBA"/>
</dbReference>
<dbReference type="PRINTS" id="PR00747">
    <property type="entry name" value="GLYHDRLASE47"/>
</dbReference>
<feature type="binding site" evidence="12">
    <location>
        <position position="489"/>
    </location>
    <ligand>
        <name>Ca(2+)</name>
        <dbReference type="ChEBI" id="CHEBI:29108"/>
    </ligand>
</feature>
<evidence type="ECO:0000256" key="4">
    <source>
        <dbReference type="ARBA" id="ARBA00022729"/>
    </source>
</evidence>
<gene>
    <name evidence="15" type="ORF">EJ08DRAFT_596340</name>
</gene>
<dbReference type="Proteomes" id="UP000800235">
    <property type="component" value="Unassembled WGS sequence"/>
</dbReference>
<dbReference type="PANTHER" id="PTHR11742:SF101">
    <property type="entry name" value="MANNOSYL-OLIGOSACCHARIDE ALPHA-1,2-MANNOSIDASE 1B"/>
    <property type="match status" value="1"/>
</dbReference>
<evidence type="ECO:0000313" key="16">
    <source>
        <dbReference type="Proteomes" id="UP000800235"/>
    </source>
</evidence>
<dbReference type="PANTHER" id="PTHR11742">
    <property type="entry name" value="MANNOSYL-OLIGOSACCHARIDE ALPHA-1,2-MANNOSIDASE-RELATED"/>
    <property type="match status" value="1"/>
</dbReference>
<keyword evidence="12" id="KW-0479">Metal-binding</keyword>
<evidence type="ECO:0000256" key="12">
    <source>
        <dbReference type="PIRSR" id="PIRSR601382-2"/>
    </source>
</evidence>
<feature type="active site" description="Proton donor" evidence="11">
    <location>
        <position position="363"/>
    </location>
</feature>
<evidence type="ECO:0000256" key="1">
    <source>
        <dbReference type="ARBA" id="ARBA00001913"/>
    </source>
</evidence>
<comment type="cofactor">
    <cofactor evidence="1 12">
        <name>Ca(2+)</name>
        <dbReference type="ChEBI" id="CHEBI:29108"/>
    </cofactor>
</comment>
<comment type="catalytic activity">
    <reaction evidence="10">
        <text>N(4)-(alpha-D-Man-(1-&gt;2)-alpha-D-Man-(1-&gt;2)-alpha-D-Man-(1-&gt;3)-[alpha-D-Man-(1-&gt;2)-alpha-D-Man-(1-&gt;3)-[alpha-D-Man-(1-&gt;2)-alpha-D-Man-(1-&gt;6)]-alpha-D-Man-(1-&gt;6)]-beta-D-Man-(1-&gt;4)-beta-D-GlcNAc-(1-&gt;4)-beta-D-GlcNAc)-L-asparaginyl-[protein] (N-glucan mannose isomer 9A1,2,3B1,2,3) + 4 H2O = N(4)-(alpha-D-Man-(1-&gt;3)-[alpha-D-Man-(1-&gt;3)-[alpha-D-Man-(1-&gt;6)]-alpha-D-Man-(1-&gt;6)]-beta-D-Man-(1-&gt;4)-beta-D-GlcNAc-(1-&gt;4)-beta-D-GlcNAc)-L-asparaginyl-[protein] (N-glucan mannose isomer 5A1,2) + 4 beta-D-mannose</text>
        <dbReference type="Rhea" id="RHEA:56008"/>
        <dbReference type="Rhea" id="RHEA-COMP:14356"/>
        <dbReference type="Rhea" id="RHEA-COMP:14367"/>
        <dbReference type="ChEBI" id="CHEBI:15377"/>
        <dbReference type="ChEBI" id="CHEBI:28563"/>
        <dbReference type="ChEBI" id="CHEBI:59087"/>
        <dbReference type="ChEBI" id="CHEBI:139493"/>
        <dbReference type="EC" id="3.2.1.113"/>
    </reaction>
</comment>
<feature type="disulfide bond" evidence="13">
    <location>
        <begin position="320"/>
        <end position="349"/>
    </location>
</feature>
<evidence type="ECO:0000256" key="6">
    <source>
        <dbReference type="ARBA" id="ARBA00023157"/>
    </source>
</evidence>
<dbReference type="InterPro" id="IPR036026">
    <property type="entry name" value="Seven-hairpin_glycosidases"/>
</dbReference>
<evidence type="ECO:0000313" key="15">
    <source>
        <dbReference type="EMBL" id="KAF2423209.1"/>
    </source>
</evidence>
<dbReference type="Gene3D" id="1.50.10.10">
    <property type="match status" value="1"/>
</dbReference>
<dbReference type="FunFam" id="1.50.10.10:FF:000047">
    <property type="entry name" value="Mannosyl-oligosaccharide alpha-1,2-mannosidase"/>
    <property type="match status" value="1"/>
</dbReference>
<comment type="pathway">
    <text evidence="2">Protein modification; protein glycosylation.</text>
</comment>
<evidence type="ECO:0000256" key="5">
    <source>
        <dbReference type="ARBA" id="ARBA00022801"/>
    </source>
</evidence>
<dbReference type="GO" id="GO:0004571">
    <property type="term" value="F:mannosyl-oligosaccharide 1,2-alpha-mannosidase activity"/>
    <property type="evidence" value="ECO:0007669"/>
    <property type="project" value="UniProtKB-EC"/>
</dbReference>
<organism evidence="15 16">
    <name type="scientific">Tothia fuscella</name>
    <dbReference type="NCBI Taxonomy" id="1048955"/>
    <lineage>
        <taxon>Eukaryota</taxon>
        <taxon>Fungi</taxon>
        <taxon>Dikarya</taxon>
        <taxon>Ascomycota</taxon>
        <taxon>Pezizomycotina</taxon>
        <taxon>Dothideomycetes</taxon>
        <taxon>Pleosporomycetidae</taxon>
        <taxon>Venturiales</taxon>
        <taxon>Cylindrosympodiaceae</taxon>
        <taxon>Tothia</taxon>
    </lineage>
</organism>
<dbReference type="EC" id="3.2.1.-" evidence="14"/>
<feature type="active site" evidence="11">
    <location>
        <position position="397"/>
    </location>
</feature>
<reference evidence="15" key="1">
    <citation type="journal article" date="2020" name="Stud. Mycol.">
        <title>101 Dothideomycetes genomes: a test case for predicting lifestyles and emergence of pathogens.</title>
        <authorList>
            <person name="Haridas S."/>
            <person name="Albert R."/>
            <person name="Binder M."/>
            <person name="Bloem J."/>
            <person name="Labutti K."/>
            <person name="Salamov A."/>
            <person name="Andreopoulos B."/>
            <person name="Baker S."/>
            <person name="Barry K."/>
            <person name="Bills G."/>
            <person name="Bluhm B."/>
            <person name="Cannon C."/>
            <person name="Castanera R."/>
            <person name="Culley D."/>
            <person name="Daum C."/>
            <person name="Ezra D."/>
            <person name="Gonzalez J."/>
            <person name="Henrissat B."/>
            <person name="Kuo A."/>
            <person name="Liang C."/>
            <person name="Lipzen A."/>
            <person name="Lutzoni F."/>
            <person name="Magnuson J."/>
            <person name="Mondo S."/>
            <person name="Nolan M."/>
            <person name="Ohm R."/>
            <person name="Pangilinan J."/>
            <person name="Park H.-J."/>
            <person name="Ramirez L."/>
            <person name="Alfaro M."/>
            <person name="Sun H."/>
            <person name="Tritt A."/>
            <person name="Yoshinaga Y."/>
            <person name="Zwiers L.-H."/>
            <person name="Turgeon B."/>
            <person name="Goodwin S."/>
            <person name="Spatafora J."/>
            <person name="Crous P."/>
            <person name="Grigoriev I."/>
        </authorList>
    </citation>
    <scope>NUCLEOTIDE SEQUENCE</scope>
    <source>
        <strain evidence="15">CBS 130266</strain>
    </source>
</reference>
<dbReference type="Pfam" id="PF01532">
    <property type="entry name" value="Glyco_hydro_47"/>
    <property type="match status" value="1"/>
</dbReference>
<dbReference type="EMBL" id="MU007084">
    <property type="protein sequence ID" value="KAF2423209.1"/>
    <property type="molecule type" value="Genomic_DNA"/>
</dbReference>
<dbReference type="InterPro" id="IPR012341">
    <property type="entry name" value="6hp_glycosidase-like_sf"/>
</dbReference>
<feature type="active site" evidence="11">
    <location>
        <position position="256"/>
    </location>
</feature>
<evidence type="ECO:0000256" key="11">
    <source>
        <dbReference type="PIRSR" id="PIRSR601382-1"/>
    </source>
</evidence>
<dbReference type="AlphaFoldDB" id="A0A9P4TUZ6"/>
<keyword evidence="8 14" id="KW-0326">Glycosidase</keyword>
<keyword evidence="4" id="KW-0732">Signal</keyword>
<evidence type="ECO:0000256" key="14">
    <source>
        <dbReference type="RuleBase" id="RU361193"/>
    </source>
</evidence>
<dbReference type="GO" id="GO:0005783">
    <property type="term" value="C:endoplasmic reticulum"/>
    <property type="evidence" value="ECO:0007669"/>
    <property type="project" value="TreeGrafter"/>
</dbReference>
<accession>A0A9P4TUZ6</accession>
<sequence>MWSANYILFHRAPRRPEWADHAVTPAQRAEVVKDVFKFAWKGYYENAFPHDELLPLWNWHGDSRNGWGATAVEALGTATIMDIPEIVDSILDFIPTINFLKTKDPVDVFETTIRYLGGMLSAYDLLTGPMQHLAENKAEAVGSLLIQSKTLADTLKFAFDTPTGIPWKKLLLDERKSDGSSINTASSIGTLVLEWTRLSDITGDKQYAAFVERAMRYLLDPKPKSIEIFPGITGTWVNVYSGSFTDAWGSWGGGGDSFYEYLIKMYVYDPARFSLNKERWIEAAESTIKYLTETPTGTDLFIITHTTGKKLDHESGHLQCFAGGNFILGGQILNETRYIDYGLKITESCHEMYSRTATGIGPERIRWPPASMTPEEEKQFQTSGFAITDPSYQLRPETMESYYYAYRATEDPKYQKWAWEAFVAIVTHTKTRNGFAPISDVNKIGGGWKLPRQESYFFSELLKYTYLIFAEEAEYQVSSQGRNGWVFSTEGHPLKVAGTAV</sequence>
<keyword evidence="6 13" id="KW-1015">Disulfide bond</keyword>
<comment type="similarity">
    <text evidence="3 14">Belongs to the glycosyl hydrolase 47 family.</text>
</comment>
<evidence type="ECO:0000256" key="10">
    <source>
        <dbReference type="ARBA" id="ARBA00048605"/>
    </source>
</evidence>
<evidence type="ECO:0000256" key="13">
    <source>
        <dbReference type="PIRSR" id="PIRSR601382-3"/>
    </source>
</evidence>
<comment type="caution">
    <text evidence="15">The sequence shown here is derived from an EMBL/GenBank/DDBJ whole genome shotgun (WGS) entry which is preliminary data.</text>
</comment>
<proteinExistence type="inferred from homology"/>
<dbReference type="GO" id="GO:0005509">
    <property type="term" value="F:calcium ion binding"/>
    <property type="evidence" value="ECO:0007669"/>
    <property type="project" value="InterPro"/>
</dbReference>
<comment type="catalytic activity">
    <reaction evidence="9">
        <text>N(4)-(alpha-D-Man-(1-&gt;2)-alpha-D-Man-(1-&gt;2)-alpha-D-Man-(1-&gt;3)-[alpha-D-Man-(1-&gt;3)-[alpha-D-Man-(1-&gt;2)-alpha-D-Man-(1-&gt;6)]-alpha-D-Man-(1-&gt;6)]-beta-D-Man-(1-&gt;4)-beta-D-GlcNAc-(1-&gt;4)-beta-D-GlcNAc)-L-asparaginyl-[protein] (N-glucan mannose isomer 8A1,2,3B1,3) + 3 H2O = N(4)-(alpha-D-Man-(1-&gt;3)-[alpha-D-Man-(1-&gt;3)-[alpha-D-Man-(1-&gt;6)]-alpha-D-Man-(1-&gt;6)]-beta-D-Man-(1-&gt;4)-beta-D-GlcNAc-(1-&gt;4)-beta-D-GlcNAc)-L-asparaginyl-[protein] (N-glucan mannose isomer 5A1,2) + 3 beta-D-mannose</text>
        <dbReference type="Rhea" id="RHEA:56028"/>
        <dbReference type="Rhea" id="RHEA-COMP:14358"/>
        <dbReference type="Rhea" id="RHEA-COMP:14367"/>
        <dbReference type="ChEBI" id="CHEBI:15377"/>
        <dbReference type="ChEBI" id="CHEBI:28563"/>
        <dbReference type="ChEBI" id="CHEBI:59087"/>
        <dbReference type="ChEBI" id="CHEBI:60628"/>
        <dbReference type="EC" id="3.2.1.113"/>
    </reaction>
</comment>
<protein>
    <recommendedName>
        <fullName evidence="14">alpha-1,2-Mannosidase</fullName>
        <ecNumber evidence="14">3.2.1.-</ecNumber>
    </recommendedName>
</protein>
<dbReference type="GO" id="GO:0016020">
    <property type="term" value="C:membrane"/>
    <property type="evidence" value="ECO:0007669"/>
    <property type="project" value="InterPro"/>
</dbReference>
<keyword evidence="7" id="KW-0325">Glycoprotein</keyword>
<dbReference type="InterPro" id="IPR050749">
    <property type="entry name" value="Glycosyl_Hydrolase_47"/>
</dbReference>
<dbReference type="SUPFAM" id="SSF48225">
    <property type="entry name" value="Seven-hairpin glycosidases"/>
    <property type="match status" value="1"/>
</dbReference>
<evidence type="ECO:0000256" key="2">
    <source>
        <dbReference type="ARBA" id="ARBA00004922"/>
    </source>
</evidence>
<evidence type="ECO:0000256" key="3">
    <source>
        <dbReference type="ARBA" id="ARBA00007658"/>
    </source>
</evidence>
<dbReference type="InterPro" id="IPR001382">
    <property type="entry name" value="Glyco_hydro_47"/>
</dbReference>
<evidence type="ECO:0000256" key="8">
    <source>
        <dbReference type="ARBA" id="ARBA00023295"/>
    </source>
</evidence>
<keyword evidence="12" id="KW-0106">Calcium</keyword>
<keyword evidence="5 14" id="KW-0378">Hydrolase</keyword>
<evidence type="ECO:0000256" key="9">
    <source>
        <dbReference type="ARBA" id="ARBA00047669"/>
    </source>
</evidence>
<dbReference type="GO" id="GO:0005975">
    <property type="term" value="P:carbohydrate metabolic process"/>
    <property type="evidence" value="ECO:0007669"/>
    <property type="project" value="InterPro"/>
</dbReference>
<name>A0A9P4TUZ6_9PEZI</name>